<dbReference type="SUPFAM" id="SSF51215">
    <property type="entry name" value="Regulatory protein AraC"/>
    <property type="match status" value="1"/>
</dbReference>
<dbReference type="PANTHER" id="PTHR43280:SF2">
    <property type="entry name" value="HTH-TYPE TRANSCRIPTIONAL REGULATOR EXSA"/>
    <property type="match status" value="1"/>
</dbReference>
<keyword evidence="1" id="KW-0805">Transcription regulation</keyword>
<dbReference type="Gene3D" id="1.10.10.60">
    <property type="entry name" value="Homeodomain-like"/>
    <property type="match status" value="1"/>
</dbReference>
<dbReference type="PROSITE" id="PS01124">
    <property type="entry name" value="HTH_ARAC_FAMILY_2"/>
    <property type="match status" value="1"/>
</dbReference>
<evidence type="ECO:0000256" key="2">
    <source>
        <dbReference type="ARBA" id="ARBA00023125"/>
    </source>
</evidence>
<dbReference type="InterPro" id="IPR014710">
    <property type="entry name" value="RmlC-like_jellyroll"/>
</dbReference>
<dbReference type="InterPro" id="IPR003313">
    <property type="entry name" value="AraC-bd"/>
</dbReference>
<evidence type="ECO:0000259" key="4">
    <source>
        <dbReference type="PROSITE" id="PS01124"/>
    </source>
</evidence>
<dbReference type="SMART" id="SM00342">
    <property type="entry name" value="HTH_ARAC"/>
    <property type="match status" value="1"/>
</dbReference>
<accession>A0ABS4JAM2</accession>
<dbReference type="SUPFAM" id="SSF46689">
    <property type="entry name" value="Homeodomain-like"/>
    <property type="match status" value="1"/>
</dbReference>
<sequence>MTARPRYTLREELVIRKIVTFYYREMSKHFYTIGERHDFWELLYVDKGEYEVITDSEPYFLSQGDMTFYKPNMFHGGRAINGTSPNLIILSFECSSACMDYFADKCMRLQEDDRQLLALIVQEGLQAFDPPINSADFHGCPTGSEGAAFGSEQLIRNYLEILLIKLIRKDTMNMINEKLATSTITEEKRSLELITAVTEYLASNLKCNFTFDQLCEKFAISRTRLKLHFKIKTGISVMEYFNRLKIEEAKRIIRDESASLSEISERLGYSSIYYFSKQFKRIAVMSPSEYARSIRALTQRTRGI</sequence>
<dbReference type="Gene3D" id="2.60.120.10">
    <property type="entry name" value="Jelly Rolls"/>
    <property type="match status" value="1"/>
</dbReference>
<dbReference type="InterPro" id="IPR037923">
    <property type="entry name" value="HTH-like"/>
</dbReference>
<reference evidence="5 6" key="1">
    <citation type="submission" date="2021-03" db="EMBL/GenBank/DDBJ databases">
        <title>Genomic Encyclopedia of Type Strains, Phase IV (KMG-IV): sequencing the most valuable type-strain genomes for metagenomic binning, comparative biology and taxonomic classification.</title>
        <authorList>
            <person name="Goeker M."/>
        </authorList>
    </citation>
    <scope>NUCLEOTIDE SEQUENCE [LARGE SCALE GENOMIC DNA]</scope>
    <source>
        <strain evidence="5 6">DSM 26048</strain>
    </source>
</reference>
<dbReference type="PANTHER" id="PTHR43280">
    <property type="entry name" value="ARAC-FAMILY TRANSCRIPTIONAL REGULATOR"/>
    <property type="match status" value="1"/>
</dbReference>
<dbReference type="Proteomes" id="UP001519287">
    <property type="component" value="Unassembled WGS sequence"/>
</dbReference>
<proteinExistence type="predicted"/>
<name>A0ABS4JAM2_9BACL</name>
<evidence type="ECO:0000256" key="3">
    <source>
        <dbReference type="ARBA" id="ARBA00023163"/>
    </source>
</evidence>
<dbReference type="Pfam" id="PF02311">
    <property type="entry name" value="AraC_binding"/>
    <property type="match status" value="1"/>
</dbReference>
<evidence type="ECO:0000313" key="5">
    <source>
        <dbReference type="EMBL" id="MBP1996890.1"/>
    </source>
</evidence>
<evidence type="ECO:0000313" key="6">
    <source>
        <dbReference type="Proteomes" id="UP001519287"/>
    </source>
</evidence>
<keyword evidence="2" id="KW-0238">DNA-binding</keyword>
<evidence type="ECO:0000256" key="1">
    <source>
        <dbReference type="ARBA" id="ARBA00023015"/>
    </source>
</evidence>
<gene>
    <name evidence="5" type="ORF">J2Z66_008568</name>
</gene>
<dbReference type="InterPro" id="IPR009057">
    <property type="entry name" value="Homeodomain-like_sf"/>
</dbReference>
<feature type="domain" description="HTH araC/xylS-type" evidence="4">
    <location>
        <begin position="195"/>
        <end position="293"/>
    </location>
</feature>
<protein>
    <submittedName>
        <fullName evidence="5">AraC-like DNA-binding protein</fullName>
    </submittedName>
</protein>
<dbReference type="InterPro" id="IPR018060">
    <property type="entry name" value="HTH_AraC"/>
</dbReference>
<dbReference type="RefSeq" id="WP_209979731.1">
    <property type="nucleotide sequence ID" value="NZ_JAGGLB010000060.1"/>
</dbReference>
<comment type="caution">
    <text evidence="5">The sequence shown here is derived from an EMBL/GenBank/DDBJ whole genome shotgun (WGS) entry which is preliminary data.</text>
</comment>
<dbReference type="EMBL" id="JAGGLB010000060">
    <property type="protein sequence ID" value="MBP1996890.1"/>
    <property type="molecule type" value="Genomic_DNA"/>
</dbReference>
<keyword evidence="6" id="KW-1185">Reference proteome</keyword>
<dbReference type="Pfam" id="PF12833">
    <property type="entry name" value="HTH_18"/>
    <property type="match status" value="1"/>
</dbReference>
<organism evidence="5 6">
    <name type="scientific">Paenibacillus eucommiae</name>
    <dbReference type="NCBI Taxonomy" id="1355755"/>
    <lineage>
        <taxon>Bacteria</taxon>
        <taxon>Bacillati</taxon>
        <taxon>Bacillota</taxon>
        <taxon>Bacilli</taxon>
        <taxon>Bacillales</taxon>
        <taxon>Paenibacillaceae</taxon>
        <taxon>Paenibacillus</taxon>
    </lineage>
</organism>
<keyword evidence="3" id="KW-0804">Transcription</keyword>